<keyword evidence="2" id="KW-1185">Reference proteome</keyword>
<name>A0ABS3W578_9BACL</name>
<proteinExistence type="predicted"/>
<dbReference type="Proteomes" id="UP000670947">
    <property type="component" value="Unassembled WGS sequence"/>
</dbReference>
<evidence type="ECO:0008006" key="3">
    <source>
        <dbReference type="Google" id="ProtNLM"/>
    </source>
</evidence>
<protein>
    <recommendedName>
        <fullName evidence="3">SprT-like domain-containing protein</fullName>
    </recommendedName>
</protein>
<organism evidence="1 2">
    <name type="scientific">Paenibacillus artemisiicola</name>
    <dbReference type="NCBI Taxonomy" id="1172618"/>
    <lineage>
        <taxon>Bacteria</taxon>
        <taxon>Bacillati</taxon>
        <taxon>Bacillota</taxon>
        <taxon>Bacilli</taxon>
        <taxon>Bacillales</taxon>
        <taxon>Paenibacillaceae</taxon>
        <taxon>Paenibacillus</taxon>
    </lineage>
</organism>
<sequence length="167" mass="19456">MPKSLLRHWRVRRLKLRIWNRRLQVRLREIAAEFGPSIACSVHVRWGPFYGGSITVDRRFRRATIMIQLPYDGYLTANERQVLTRYSLKKTMLPYFILYHEAAHLLEIMPYIGNADLAGLKRHVAAHRRLAAEAASSPSPAYRDLAFEEEADRYAYRMVVKNRGQAG</sequence>
<dbReference type="EMBL" id="JAGGDJ010000002">
    <property type="protein sequence ID" value="MBO7743448.1"/>
    <property type="molecule type" value="Genomic_DNA"/>
</dbReference>
<accession>A0ABS3W578</accession>
<dbReference type="RefSeq" id="WP_208846477.1">
    <property type="nucleotide sequence ID" value="NZ_JAGGDJ010000002.1"/>
</dbReference>
<reference evidence="1 2" key="1">
    <citation type="submission" date="2021-03" db="EMBL/GenBank/DDBJ databases">
        <title>Paenibacillus artemisicola MWE-103 whole genome sequence.</title>
        <authorList>
            <person name="Ham Y.J."/>
        </authorList>
    </citation>
    <scope>NUCLEOTIDE SEQUENCE [LARGE SCALE GENOMIC DNA]</scope>
    <source>
        <strain evidence="1 2">MWE-103</strain>
    </source>
</reference>
<evidence type="ECO:0000313" key="2">
    <source>
        <dbReference type="Proteomes" id="UP000670947"/>
    </source>
</evidence>
<evidence type="ECO:0000313" key="1">
    <source>
        <dbReference type="EMBL" id="MBO7743448.1"/>
    </source>
</evidence>
<comment type="caution">
    <text evidence="1">The sequence shown here is derived from an EMBL/GenBank/DDBJ whole genome shotgun (WGS) entry which is preliminary data.</text>
</comment>
<gene>
    <name evidence="1" type="ORF">I8J29_04530</name>
</gene>